<comment type="caution">
    <text evidence="2">The sequence shown here is derived from an EMBL/GenBank/DDBJ whole genome shotgun (WGS) entry which is preliminary data.</text>
</comment>
<organism evidence="2 3">
    <name type="scientific">Flavobacterium qiangtangense</name>
    <dbReference type="NCBI Taxonomy" id="1442595"/>
    <lineage>
        <taxon>Bacteria</taxon>
        <taxon>Pseudomonadati</taxon>
        <taxon>Bacteroidota</taxon>
        <taxon>Flavobacteriia</taxon>
        <taxon>Flavobacteriales</taxon>
        <taxon>Flavobacteriaceae</taxon>
        <taxon>Flavobacterium</taxon>
    </lineage>
</organism>
<name>A0ABW1PT33_9FLAO</name>
<evidence type="ECO:0000256" key="1">
    <source>
        <dbReference type="SAM" id="SignalP"/>
    </source>
</evidence>
<dbReference type="PROSITE" id="PS51257">
    <property type="entry name" value="PROKAR_LIPOPROTEIN"/>
    <property type="match status" value="1"/>
</dbReference>
<accession>A0ABW1PT33</accession>
<evidence type="ECO:0000313" key="3">
    <source>
        <dbReference type="Proteomes" id="UP001596287"/>
    </source>
</evidence>
<dbReference type="EMBL" id="JBHSQB010000018">
    <property type="protein sequence ID" value="MFC6098111.1"/>
    <property type="molecule type" value="Genomic_DNA"/>
</dbReference>
<keyword evidence="1" id="KW-0732">Signal</keyword>
<sequence>MKKTFFFLAALATVSLTSCSSDDSDSSNQNPDPSTSVLPKRVVWEQQDPDGFNYDITYTYNGNKLLQGNYTNGDKEKFYYTGDLITKIEYLYDGQVDAQELFEYDSNNRLVTYKYQDLEDGYQERSVFVYNTGDTITESYYSETMTSPSSTATVRILTFADGEMTKIVQQGFSTYNYTYDSKNSPFKNVTGYAAIAYAAHGDFETEGKNQNILSIVDQTNNSAYMTNTIQYNANNYPTKITSVAILDSNYPNTTDELVLKYFYE</sequence>
<feature type="signal peptide" evidence="1">
    <location>
        <begin position="1"/>
        <end position="20"/>
    </location>
</feature>
<dbReference type="RefSeq" id="WP_379793106.1">
    <property type="nucleotide sequence ID" value="NZ_JBHSQB010000018.1"/>
</dbReference>
<gene>
    <name evidence="2" type="ORF">ACFPVY_15775</name>
</gene>
<reference evidence="3" key="1">
    <citation type="journal article" date="2019" name="Int. J. Syst. Evol. Microbiol.">
        <title>The Global Catalogue of Microorganisms (GCM) 10K type strain sequencing project: providing services to taxonomists for standard genome sequencing and annotation.</title>
        <authorList>
            <consortium name="The Broad Institute Genomics Platform"/>
            <consortium name="The Broad Institute Genome Sequencing Center for Infectious Disease"/>
            <person name="Wu L."/>
            <person name="Ma J."/>
        </authorList>
    </citation>
    <scope>NUCLEOTIDE SEQUENCE [LARGE SCALE GENOMIC DNA]</scope>
    <source>
        <strain evidence="3">CCUG 49679</strain>
    </source>
</reference>
<protein>
    <recommendedName>
        <fullName evidence="4">YD repeat-containing protein</fullName>
    </recommendedName>
</protein>
<proteinExistence type="predicted"/>
<evidence type="ECO:0000313" key="2">
    <source>
        <dbReference type="EMBL" id="MFC6098111.1"/>
    </source>
</evidence>
<dbReference type="Proteomes" id="UP001596287">
    <property type="component" value="Unassembled WGS sequence"/>
</dbReference>
<keyword evidence="3" id="KW-1185">Reference proteome</keyword>
<evidence type="ECO:0008006" key="4">
    <source>
        <dbReference type="Google" id="ProtNLM"/>
    </source>
</evidence>
<feature type="chain" id="PRO_5046007228" description="YD repeat-containing protein" evidence="1">
    <location>
        <begin position="21"/>
        <end position="264"/>
    </location>
</feature>